<proteinExistence type="predicted"/>
<reference evidence="2" key="1">
    <citation type="submission" date="2016-10" db="EMBL/GenBank/DDBJ databases">
        <authorList>
            <person name="Varghese N."/>
            <person name="Submissions S."/>
        </authorList>
    </citation>
    <scope>NUCLEOTIDE SEQUENCE [LARGE SCALE GENOMIC DNA]</scope>
    <source>
        <strain evidence="2">CGMCC 1.11101</strain>
    </source>
</reference>
<gene>
    <name evidence="1" type="ORF">SAMN05216219_2321</name>
</gene>
<evidence type="ECO:0000313" key="2">
    <source>
        <dbReference type="Proteomes" id="UP000198867"/>
    </source>
</evidence>
<dbReference type="RefSeq" id="WP_090711593.1">
    <property type="nucleotide sequence ID" value="NZ_FOVM01000006.1"/>
</dbReference>
<dbReference type="STRING" id="995034.SAMN05216219_2321"/>
<sequence>MKTSGRRADKSDATWNLHVHFETGKIDTDVLVSLDHLPDDVERVVLNGRQIGYVHHVEPVYVALTGPDLARAVEVSQKLTLDQSIRDLLNTVPIEVIDPSLARRA</sequence>
<accession>A0A1I5CB17</accession>
<protein>
    <submittedName>
        <fullName evidence="1">Uncharacterized protein</fullName>
    </submittedName>
</protein>
<dbReference type="OrthoDB" id="5115888at2"/>
<dbReference type="AlphaFoldDB" id="A0A1I5CB17"/>
<organism evidence="1 2">
    <name type="scientific">Mycetocola miduiensis</name>
    <dbReference type="NCBI Taxonomy" id="995034"/>
    <lineage>
        <taxon>Bacteria</taxon>
        <taxon>Bacillati</taxon>
        <taxon>Actinomycetota</taxon>
        <taxon>Actinomycetes</taxon>
        <taxon>Micrococcales</taxon>
        <taxon>Microbacteriaceae</taxon>
        <taxon>Mycetocola</taxon>
    </lineage>
</organism>
<evidence type="ECO:0000313" key="1">
    <source>
        <dbReference type="EMBL" id="SFN84163.1"/>
    </source>
</evidence>
<keyword evidence="2" id="KW-1185">Reference proteome</keyword>
<dbReference type="EMBL" id="FOVM01000006">
    <property type="protein sequence ID" value="SFN84163.1"/>
    <property type="molecule type" value="Genomic_DNA"/>
</dbReference>
<name>A0A1I5CB17_9MICO</name>
<dbReference type="Proteomes" id="UP000198867">
    <property type="component" value="Unassembled WGS sequence"/>
</dbReference>